<evidence type="ECO:0000256" key="1">
    <source>
        <dbReference type="ARBA" id="ARBA00004651"/>
    </source>
</evidence>
<feature type="transmembrane region" description="Helical" evidence="6">
    <location>
        <begin position="251"/>
        <end position="271"/>
    </location>
</feature>
<dbReference type="PANTHER" id="PTHR23523:SF2">
    <property type="entry name" value="2-NITROIMIDAZOLE TRANSPORTER"/>
    <property type="match status" value="1"/>
</dbReference>
<feature type="transmembrane region" description="Helical" evidence="6">
    <location>
        <begin position="138"/>
        <end position="159"/>
    </location>
</feature>
<evidence type="ECO:0000256" key="3">
    <source>
        <dbReference type="ARBA" id="ARBA00022692"/>
    </source>
</evidence>
<comment type="subcellular location">
    <subcellularLocation>
        <location evidence="1">Cell membrane</location>
        <topology evidence="1">Multi-pass membrane protein</topology>
    </subcellularLocation>
</comment>
<evidence type="ECO:0000313" key="9">
    <source>
        <dbReference type="Proteomes" id="UP000271374"/>
    </source>
</evidence>
<accession>A0A431VRJ7</accession>
<dbReference type="EMBL" id="RXNT01000029">
    <property type="protein sequence ID" value="RTR25840.1"/>
    <property type="molecule type" value="Genomic_DNA"/>
</dbReference>
<feature type="transmembrane region" description="Helical" evidence="6">
    <location>
        <begin position="217"/>
        <end position="239"/>
    </location>
</feature>
<dbReference type="RefSeq" id="WP_126410987.1">
    <property type="nucleotide sequence ID" value="NZ_RXNT01000029.1"/>
</dbReference>
<dbReference type="Proteomes" id="UP000271374">
    <property type="component" value="Unassembled WGS sequence"/>
</dbReference>
<proteinExistence type="predicted"/>
<feature type="domain" description="Major facilitator superfamily (MFS) profile" evidence="7">
    <location>
        <begin position="17"/>
        <end position="398"/>
    </location>
</feature>
<keyword evidence="5 6" id="KW-0472">Membrane</keyword>
<dbReference type="Pfam" id="PF07690">
    <property type="entry name" value="MFS_1"/>
    <property type="match status" value="1"/>
</dbReference>
<dbReference type="InterPro" id="IPR020846">
    <property type="entry name" value="MFS_dom"/>
</dbReference>
<keyword evidence="4 6" id="KW-1133">Transmembrane helix</keyword>
<name>A0A431VRJ7_9BACI</name>
<dbReference type="CDD" id="cd17339">
    <property type="entry name" value="MFS_NIMT_CynX_like"/>
    <property type="match status" value="1"/>
</dbReference>
<keyword evidence="3 6" id="KW-0812">Transmembrane</keyword>
<feature type="transmembrane region" description="Helical" evidence="6">
    <location>
        <begin position="306"/>
        <end position="335"/>
    </location>
</feature>
<feature type="transmembrane region" description="Helical" evidence="6">
    <location>
        <begin position="347"/>
        <end position="366"/>
    </location>
</feature>
<feature type="transmembrane region" description="Helical" evidence="6">
    <location>
        <begin position="283"/>
        <end position="300"/>
    </location>
</feature>
<feature type="transmembrane region" description="Helical" evidence="6">
    <location>
        <begin position="171"/>
        <end position="191"/>
    </location>
</feature>
<dbReference type="SUPFAM" id="SSF103473">
    <property type="entry name" value="MFS general substrate transporter"/>
    <property type="match status" value="1"/>
</dbReference>
<feature type="transmembrane region" description="Helical" evidence="6">
    <location>
        <begin position="105"/>
        <end position="126"/>
    </location>
</feature>
<evidence type="ECO:0000256" key="5">
    <source>
        <dbReference type="ARBA" id="ARBA00023136"/>
    </source>
</evidence>
<dbReference type="PANTHER" id="PTHR23523">
    <property type="match status" value="1"/>
</dbReference>
<evidence type="ECO:0000259" key="7">
    <source>
        <dbReference type="PROSITE" id="PS50850"/>
    </source>
</evidence>
<dbReference type="PROSITE" id="PS50850">
    <property type="entry name" value="MFS"/>
    <property type="match status" value="1"/>
</dbReference>
<comment type="caution">
    <text evidence="8">The sequence shown here is derived from an EMBL/GenBank/DDBJ whole genome shotgun (WGS) entry which is preliminary data.</text>
</comment>
<evidence type="ECO:0000313" key="8">
    <source>
        <dbReference type="EMBL" id="RTR25840.1"/>
    </source>
</evidence>
<dbReference type="InterPro" id="IPR052524">
    <property type="entry name" value="MFS_Cyanate_Porter"/>
</dbReference>
<protein>
    <submittedName>
        <fullName evidence="8">MFS transporter</fullName>
    </submittedName>
</protein>
<dbReference type="Gene3D" id="1.20.1250.20">
    <property type="entry name" value="MFS general substrate transporter like domains"/>
    <property type="match status" value="2"/>
</dbReference>
<dbReference type="InterPro" id="IPR036259">
    <property type="entry name" value="MFS_trans_sf"/>
</dbReference>
<dbReference type="GO" id="GO:0005886">
    <property type="term" value="C:plasma membrane"/>
    <property type="evidence" value="ECO:0007669"/>
    <property type="project" value="UniProtKB-SubCell"/>
</dbReference>
<dbReference type="OrthoDB" id="9797740at2"/>
<feature type="transmembrane region" description="Helical" evidence="6">
    <location>
        <begin position="81"/>
        <end position="99"/>
    </location>
</feature>
<evidence type="ECO:0000256" key="2">
    <source>
        <dbReference type="ARBA" id="ARBA00022448"/>
    </source>
</evidence>
<dbReference type="AlphaFoldDB" id="A0A431VRJ7"/>
<reference evidence="8 9" key="1">
    <citation type="submission" date="2018-12" db="EMBL/GenBank/DDBJ databases">
        <title>Bacillus yapensis draft genome sequence.</title>
        <authorList>
            <person name="Yu L."/>
            <person name="Xu X."/>
            <person name="Tang X."/>
        </authorList>
    </citation>
    <scope>NUCLEOTIDE SEQUENCE [LARGE SCALE GENOMIC DNA]</scope>
    <source>
        <strain evidence="8 9">XXST-01</strain>
    </source>
</reference>
<gene>
    <name evidence="8" type="ORF">EKG37_22390</name>
</gene>
<keyword evidence="9" id="KW-1185">Reference proteome</keyword>
<evidence type="ECO:0000256" key="6">
    <source>
        <dbReference type="SAM" id="Phobius"/>
    </source>
</evidence>
<dbReference type="GO" id="GO:0022857">
    <property type="term" value="F:transmembrane transporter activity"/>
    <property type="evidence" value="ECO:0007669"/>
    <property type="project" value="InterPro"/>
</dbReference>
<feature type="transmembrane region" description="Helical" evidence="6">
    <location>
        <begin position="372"/>
        <end position="393"/>
    </location>
</feature>
<keyword evidence="2" id="KW-0813">Transport</keyword>
<dbReference type="InterPro" id="IPR011701">
    <property type="entry name" value="MFS"/>
</dbReference>
<feature type="transmembrane region" description="Helical" evidence="6">
    <location>
        <begin position="12"/>
        <end position="30"/>
    </location>
</feature>
<evidence type="ECO:0000256" key="4">
    <source>
        <dbReference type="ARBA" id="ARBA00022989"/>
    </source>
</evidence>
<sequence>MQKVSLLKSETVTARNTLLIFGIIFVAFNLRPSITAVGPLIGSIRTDTGMSNSVAGLITTLPLLAFAFLSPLAPKLAQKIGKEMTIFLALIFLGIGLVIRSSGMVFTLFFGTAIVGLGIAFCNVILPGIVKQSFPGKVGLMTGIYTVSMGTFAGIAPGISVPLANKLHMGWQGSLSVWIVLMGVALIVWFPQVRKSEFSARTKAFSTKKTSMLTSPLAWQVTLFMGLQSLIYFCFITWLPEMLYSQGISAATAGWMVSILQFSGIPANFIIPVIADRLSNQKSLAIGIGALCLIGILGLLTGENIILITISIICIGMGTGAAISLALTLIGLRVLNAEQAANLSGMAQSIGYFLAALGPFFLGFLFDILHSWTVPLLLLILVTFIMTVVGYGAGRNQYVLETRDNSNTLNL</sequence>
<organism evidence="8 9">
    <name type="scientific">Bacillus yapensis</name>
    <dbReference type="NCBI Taxonomy" id="2492960"/>
    <lineage>
        <taxon>Bacteria</taxon>
        <taxon>Bacillati</taxon>
        <taxon>Bacillota</taxon>
        <taxon>Bacilli</taxon>
        <taxon>Bacillales</taxon>
        <taxon>Bacillaceae</taxon>
        <taxon>Bacillus</taxon>
    </lineage>
</organism>
<feature type="transmembrane region" description="Helical" evidence="6">
    <location>
        <begin position="50"/>
        <end position="69"/>
    </location>
</feature>